<dbReference type="InterPro" id="IPR036318">
    <property type="entry name" value="FAD-bd_PCMH-like_sf"/>
</dbReference>
<dbReference type="PROSITE" id="PS51371">
    <property type="entry name" value="CBS"/>
    <property type="match status" value="2"/>
</dbReference>
<dbReference type="GO" id="GO:0005886">
    <property type="term" value="C:plasma membrane"/>
    <property type="evidence" value="ECO:0007669"/>
    <property type="project" value="TreeGrafter"/>
</dbReference>
<dbReference type="RefSeq" id="WP_109325893.1">
    <property type="nucleotide sequence ID" value="NZ_CP029353.1"/>
</dbReference>
<dbReference type="Proteomes" id="UP000245629">
    <property type="component" value="Chromosome 2"/>
</dbReference>
<name>A0A2S2CNN1_9PROT</name>
<dbReference type="SUPFAM" id="SSF54631">
    <property type="entry name" value="CBS-domain pair"/>
    <property type="match status" value="1"/>
</dbReference>
<dbReference type="PANTHER" id="PTHR22777">
    <property type="entry name" value="HEMOLYSIN-RELATED"/>
    <property type="match status" value="1"/>
</dbReference>
<dbReference type="SUPFAM" id="SSF56176">
    <property type="entry name" value="FAD-binding/transporter-associated domain-like"/>
    <property type="match status" value="1"/>
</dbReference>
<evidence type="ECO:0000256" key="2">
    <source>
        <dbReference type="ARBA" id="ARBA00022737"/>
    </source>
</evidence>
<feature type="domain" description="CBS" evidence="5">
    <location>
        <begin position="151"/>
        <end position="211"/>
    </location>
</feature>
<dbReference type="OrthoDB" id="9805314at2"/>
<dbReference type="EMBL" id="CP029353">
    <property type="protein sequence ID" value="AWK86134.1"/>
    <property type="molecule type" value="Genomic_DNA"/>
</dbReference>
<dbReference type="InterPro" id="IPR046342">
    <property type="entry name" value="CBS_dom_sf"/>
</dbReference>
<proteinExistence type="inferred from homology"/>
<keyword evidence="7" id="KW-1185">Reference proteome</keyword>
<dbReference type="Gene3D" id="3.10.580.10">
    <property type="entry name" value="CBS-domain"/>
    <property type="match status" value="1"/>
</dbReference>
<evidence type="ECO:0000256" key="1">
    <source>
        <dbReference type="ARBA" id="ARBA00006446"/>
    </source>
</evidence>
<sequence length="310" mass="33910">MSETSDSRTPREDGAEDHSSLGHLFKGWLRTVWGGRGDTSLRASIQELIEDLDDEEASLGAGERALLTNILKLRGRHVSDVMVPRADIVAVDIDTPLPDLVQRLAEEGHSRLPVFRETLDDVVGMIHIKDALSLVAGRRPPGATGGELKDIVRDVMIVAPSRPVLDLLVEMRQNRRHLALVVDEFGGIDGLVTIEDLVEEIVGEIEDEHDEDAAPRLVERPDGSLIADARLSIEDFEERVGPVLTEEEREDIDTLGGLVVSLAGRVPGRGEHLVHPSGVEFEVVDADSRRLKRVRIRNAPASSTVLAETG</sequence>
<dbReference type="InterPro" id="IPR005170">
    <property type="entry name" value="Transptr-assoc_dom"/>
</dbReference>
<dbReference type="InterPro" id="IPR044751">
    <property type="entry name" value="Ion_transp-like_CBS"/>
</dbReference>
<evidence type="ECO:0000313" key="6">
    <source>
        <dbReference type="EMBL" id="AWK86134.1"/>
    </source>
</evidence>
<feature type="domain" description="CBS" evidence="5">
    <location>
        <begin position="82"/>
        <end position="144"/>
    </location>
</feature>
<gene>
    <name evidence="6" type="ORF">DEW08_07610</name>
</gene>
<dbReference type="SMART" id="SM00116">
    <property type="entry name" value="CBS"/>
    <property type="match status" value="2"/>
</dbReference>
<dbReference type="Gene3D" id="3.30.465.10">
    <property type="match status" value="1"/>
</dbReference>
<dbReference type="PANTHER" id="PTHR22777:SF27">
    <property type="entry name" value="MAGNESIUM AND COBALT EFFLUX PROTEIN CORC"/>
    <property type="match status" value="1"/>
</dbReference>
<accession>A0A2S2CNN1</accession>
<dbReference type="SMART" id="SM01091">
    <property type="entry name" value="CorC_HlyC"/>
    <property type="match status" value="1"/>
</dbReference>
<reference evidence="7" key="1">
    <citation type="submission" date="2018-05" db="EMBL/GenBank/DDBJ databases">
        <title>Azospirillum thermophila sp. nov., a novel isolated from hot spring.</title>
        <authorList>
            <person name="Zhao Z."/>
        </authorList>
    </citation>
    <scope>NUCLEOTIDE SEQUENCE [LARGE SCALE GENOMIC DNA]</scope>
    <source>
        <strain evidence="7">CFH 70021</strain>
    </source>
</reference>
<dbReference type="KEGG" id="azz:DEW08_07610"/>
<keyword evidence="2" id="KW-0677">Repeat</keyword>
<dbReference type="FunFam" id="3.10.580.10:FF:000002">
    <property type="entry name" value="Magnesium/cobalt efflux protein CorC"/>
    <property type="match status" value="1"/>
</dbReference>
<dbReference type="InterPro" id="IPR016169">
    <property type="entry name" value="FAD-bd_PCMH_sub2"/>
</dbReference>
<evidence type="ECO:0000259" key="5">
    <source>
        <dbReference type="PROSITE" id="PS51371"/>
    </source>
</evidence>
<evidence type="ECO:0000256" key="4">
    <source>
        <dbReference type="PROSITE-ProRule" id="PRU00703"/>
    </source>
</evidence>
<dbReference type="InterPro" id="IPR000644">
    <property type="entry name" value="CBS_dom"/>
</dbReference>
<dbReference type="CDD" id="cd04590">
    <property type="entry name" value="CBS_pair_CorC_HlyC_assoc"/>
    <property type="match status" value="1"/>
</dbReference>
<keyword evidence="3 4" id="KW-0129">CBS domain</keyword>
<dbReference type="Pfam" id="PF00571">
    <property type="entry name" value="CBS"/>
    <property type="match status" value="2"/>
</dbReference>
<dbReference type="Pfam" id="PF03471">
    <property type="entry name" value="CorC_HlyC"/>
    <property type="match status" value="1"/>
</dbReference>
<evidence type="ECO:0000313" key="7">
    <source>
        <dbReference type="Proteomes" id="UP000245629"/>
    </source>
</evidence>
<comment type="similarity">
    <text evidence="1">Belongs to the UPF0053 family. Hemolysin C subfamily.</text>
</comment>
<dbReference type="AlphaFoldDB" id="A0A2S2CNN1"/>
<evidence type="ECO:0000256" key="3">
    <source>
        <dbReference type="ARBA" id="ARBA00023122"/>
    </source>
</evidence>
<protein>
    <submittedName>
        <fullName evidence="6">Magnesium/cobalt efflux protein</fullName>
    </submittedName>
</protein>
<organism evidence="6 7">
    <name type="scientific">Azospirillum thermophilum</name>
    <dbReference type="NCBI Taxonomy" id="2202148"/>
    <lineage>
        <taxon>Bacteria</taxon>
        <taxon>Pseudomonadati</taxon>
        <taxon>Pseudomonadota</taxon>
        <taxon>Alphaproteobacteria</taxon>
        <taxon>Rhodospirillales</taxon>
        <taxon>Azospirillaceae</taxon>
        <taxon>Azospirillum</taxon>
    </lineage>
</organism>
<dbReference type="GO" id="GO:0050660">
    <property type="term" value="F:flavin adenine dinucleotide binding"/>
    <property type="evidence" value="ECO:0007669"/>
    <property type="project" value="InterPro"/>
</dbReference>